<comment type="caution">
    <text evidence="1">The sequence shown here is derived from an EMBL/GenBank/DDBJ whole genome shotgun (WGS) entry which is preliminary data.</text>
</comment>
<dbReference type="Proteomes" id="UP000075230">
    <property type="component" value="Unassembled WGS sequence"/>
</dbReference>
<accession>A0A146F7C9</accession>
<name>A0A146F7C9_ASPKA</name>
<gene>
    <name evidence="1" type="ORF">RIB2604_01502260</name>
</gene>
<reference evidence="1 2" key="1">
    <citation type="journal article" date="2016" name="DNA Res.">
        <title>Genome sequence of Aspergillus luchuensis NBRC 4314.</title>
        <authorList>
            <person name="Yamada O."/>
            <person name="Machida M."/>
            <person name="Hosoyama A."/>
            <person name="Goto M."/>
            <person name="Takahashi T."/>
            <person name="Futagami T."/>
            <person name="Yamagata Y."/>
            <person name="Takeuchi M."/>
            <person name="Kobayashi T."/>
            <person name="Koike H."/>
            <person name="Abe K."/>
            <person name="Asai K."/>
            <person name="Arita M."/>
            <person name="Fujita N."/>
            <person name="Fukuda K."/>
            <person name="Higa K."/>
            <person name="Horikawa H."/>
            <person name="Ishikawa T."/>
            <person name="Jinno K."/>
            <person name="Kato Y."/>
            <person name="Kirimura K."/>
            <person name="Mizutani O."/>
            <person name="Nakasone K."/>
            <person name="Sano M."/>
            <person name="Shiraishi Y."/>
            <person name="Tsukahara M."/>
            <person name="Gomi K."/>
        </authorList>
    </citation>
    <scope>NUCLEOTIDE SEQUENCE [LARGE SCALE GENOMIC DNA]</scope>
    <source>
        <strain evidence="1 2">RIB 2604</strain>
    </source>
</reference>
<protein>
    <submittedName>
        <fullName evidence="1">VPS9 domain protein</fullName>
    </submittedName>
</protein>
<organism evidence="1 2">
    <name type="scientific">Aspergillus kawachii</name>
    <name type="common">White koji mold</name>
    <name type="synonym">Aspergillus awamori var. kawachi</name>
    <dbReference type="NCBI Taxonomy" id="1069201"/>
    <lineage>
        <taxon>Eukaryota</taxon>
        <taxon>Fungi</taxon>
        <taxon>Dikarya</taxon>
        <taxon>Ascomycota</taxon>
        <taxon>Pezizomycotina</taxon>
        <taxon>Eurotiomycetes</taxon>
        <taxon>Eurotiomycetidae</taxon>
        <taxon>Eurotiales</taxon>
        <taxon>Aspergillaceae</taxon>
        <taxon>Aspergillus</taxon>
        <taxon>Aspergillus subgen. Circumdati</taxon>
    </lineage>
</organism>
<evidence type="ECO:0000313" key="2">
    <source>
        <dbReference type="Proteomes" id="UP000075230"/>
    </source>
</evidence>
<dbReference type="AlphaFoldDB" id="A0A146F7C9"/>
<evidence type="ECO:0000313" key="1">
    <source>
        <dbReference type="EMBL" id="GAT22194.1"/>
    </source>
</evidence>
<dbReference type="EMBL" id="BCWF01000015">
    <property type="protein sequence ID" value="GAT22194.1"/>
    <property type="molecule type" value="Genomic_DNA"/>
</dbReference>
<proteinExistence type="predicted"/>
<reference evidence="2" key="2">
    <citation type="submission" date="2016-02" db="EMBL/GenBank/DDBJ databases">
        <title>Genome sequencing of Aspergillus luchuensis NBRC 4314.</title>
        <authorList>
            <person name="Yamada O."/>
        </authorList>
    </citation>
    <scope>NUCLEOTIDE SEQUENCE [LARGE SCALE GENOMIC DNA]</scope>
    <source>
        <strain evidence="2">RIB 2604</strain>
    </source>
</reference>
<sequence>MHIPGVDIRPKKVLRSSQNKARVQEAISSQYEAISALVKRVTYEFVTPGIMNGINNILGYFGDRKKFPKS</sequence>